<evidence type="ECO:0000256" key="15">
    <source>
        <dbReference type="HAMAP-Rule" id="MF_00605"/>
    </source>
</evidence>
<dbReference type="EMBL" id="JAAVVK010000001">
    <property type="protein sequence ID" value="NKE38355.1"/>
    <property type="molecule type" value="Genomic_DNA"/>
</dbReference>
<evidence type="ECO:0000256" key="7">
    <source>
        <dbReference type="ARBA" id="ARBA00022490"/>
    </source>
</evidence>
<comment type="caution">
    <text evidence="20">The sequence shown here is derived from an EMBL/GenBank/DDBJ whole genome shotgun (WGS) entry which is preliminary data.</text>
</comment>
<evidence type="ECO:0000256" key="18">
    <source>
        <dbReference type="SAM" id="MobiDB-lite"/>
    </source>
</evidence>
<feature type="region of interest" description="Disordered" evidence="18">
    <location>
        <begin position="242"/>
        <end position="273"/>
    </location>
</feature>
<dbReference type="PANTHER" id="PTHR46417">
    <property type="entry name" value="TRNA (GUANINE-N(1)-)-METHYLTRANSFERASE"/>
    <property type="match status" value="1"/>
</dbReference>
<feature type="binding site" evidence="15 16">
    <location>
        <begin position="135"/>
        <end position="140"/>
    </location>
    <ligand>
        <name>S-adenosyl-L-methionine</name>
        <dbReference type="ChEBI" id="CHEBI:59789"/>
    </ligand>
</feature>
<dbReference type="NCBIfam" id="TIGR00088">
    <property type="entry name" value="trmD"/>
    <property type="match status" value="1"/>
</dbReference>
<feature type="compositionally biased region" description="Basic and acidic residues" evidence="18">
    <location>
        <begin position="251"/>
        <end position="260"/>
    </location>
</feature>
<keyword evidence="9 15" id="KW-0808">Transferase</keyword>
<dbReference type="FunFam" id="3.40.1280.10:FF:000001">
    <property type="entry name" value="tRNA (guanine-N(1)-)-methyltransferase"/>
    <property type="match status" value="1"/>
</dbReference>
<evidence type="ECO:0000259" key="19">
    <source>
        <dbReference type="Pfam" id="PF01746"/>
    </source>
</evidence>
<evidence type="ECO:0000256" key="13">
    <source>
        <dbReference type="ARBA" id="ARBA00033392"/>
    </source>
</evidence>
<evidence type="ECO:0000256" key="17">
    <source>
        <dbReference type="RuleBase" id="RU003464"/>
    </source>
</evidence>
<dbReference type="RefSeq" id="WP_168104828.1">
    <property type="nucleotide sequence ID" value="NZ_CP051215.1"/>
</dbReference>
<keyword evidence="8 15" id="KW-0489">Methyltransferase</keyword>
<dbReference type="FunFam" id="1.10.1270.20:FF:000001">
    <property type="entry name" value="tRNA (guanine-N(1)-)-methyltransferase"/>
    <property type="match status" value="1"/>
</dbReference>
<keyword evidence="10 15" id="KW-0949">S-adenosyl-L-methionine</keyword>
<evidence type="ECO:0000256" key="4">
    <source>
        <dbReference type="ARBA" id="ARBA00011738"/>
    </source>
</evidence>
<dbReference type="PANTHER" id="PTHR46417:SF1">
    <property type="entry name" value="TRNA (GUANINE-N(1)-)-METHYLTRANSFERASE"/>
    <property type="match status" value="1"/>
</dbReference>
<dbReference type="Gene3D" id="3.40.1280.10">
    <property type="match status" value="1"/>
</dbReference>
<evidence type="ECO:0000256" key="9">
    <source>
        <dbReference type="ARBA" id="ARBA00022679"/>
    </source>
</evidence>
<name>A0A846TS74_9MOLU</name>
<organism evidence="20 21">
    <name type="scientific">Spiroplasma platyhelix PALS-1</name>
    <dbReference type="NCBI Taxonomy" id="1276218"/>
    <lineage>
        <taxon>Bacteria</taxon>
        <taxon>Bacillati</taxon>
        <taxon>Mycoplasmatota</taxon>
        <taxon>Mollicutes</taxon>
        <taxon>Entomoplasmatales</taxon>
        <taxon>Spiroplasmataceae</taxon>
        <taxon>Spiroplasma</taxon>
    </lineage>
</organism>
<gene>
    <name evidence="15 20" type="primary">trmD</name>
    <name evidence="20" type="ORF">HER12_01105</name>
</gene>
<dbReference type="EC" id="2.1.1.228" evidence="5 15"/>
<keyword evidence="11 15" id="KW-0819">tRNA processing</keyword>
<dbReference type="PIRSF" id="PIRSF000386">
    <property type="entry name" value="tRNA_mtase"/>
    <property type="match status" value="1"/>
</dbReference>
<dbReference type="InterPro" id="IPR023148">
    <property type="entry name" value="tRNA_m1G_MeTrfase_C_sf"/>
</dbReference>
<accession>A0A846TS74</accession>
<dbReference type="HAMAP" id="MF_00605">
    <property type="entry name" value="TrmD"/>
    <property type="match status" value="1"/>
</dbReference>
<keyword evidence="7 15" id="KW-0963">Cytoplasm</keyword>
<evidence type="ECO:0000256" key="6">
    <source>
        <dbReference type="ARBA" id="ARBA00014679"/>
    </source>
</evidence>
<dbReference type="GO" id="GO:0052906">
    <property type="term" value="F:tRNA (guanine(37)-N1)-methyltransferase activity"/>
    <property type="evidence" value="ECO:0007669"/>
    <property type="project" value="UniProtKB-UniRule"/>
</dbReference>
<dbReference type="GO" id="GO:0005829">
    <property type="term" value="C:cytosol"/>
    <property type="evidence" value="ECO:0007669"/>
    <property type="project" value="TreeGrafter"/>
</dbReference>
<comment type="catalytic activity">
    <reaction evidence="14 15 17">
        <text>guanosine(37) in tRNA + S-adenosyl-L-methionine = N(1)-methylguanosine(37) in tRNA + S-adenosyl-L-homocysteine + H(+)</text>
        <dbReference type="Rhea" id="RHEA:36899"/>
        <dbReference type="Rhea" id="RHEA-COMP:10145"/>
        <dbReference type="Rhea" id="RHEA-COMP:10147"/>
        <dbReference type="ChEBI" id="CHEBI:15378"/>
        <dbReference type="ChEBI" id="CHEBI:57856"/>
        <dbReference type="ChEBI" id="CHEBI:59789"/>
        <dbReference type="ChEBI" id="CHEBI:73542"/>
        <dbReference type="ChEBI" id="CHEBI:74269"/>
        <dbReference type="EC" id="2.1.1.228"/>
    </reaction>
</comment>
<sequence>MSKKKFTILTLFPQAFNDFSNTSIIKRAIQDQKIAVEVVNIRDFCEDKNKQVDDYPYGGGAGMVLKALPVIKAIEHAKIDNANAKVILLSPQGKLWTQEQAFSFAKADTNYILVCGHYEGIDERIIKFVDQEISIGDYVVTGGEIPAMILVDSITRLVEGVINSDSIANESHTDNLLDYPTYTRPEVIYDMKVPEVLLSGNHKEIELYRKTQSLINTYKKRIDLFNKHQLTKEEEKIIKNYQDSLENKNLTQERSKEDGKSNYGESKQKPNKS</sequence>
<dbReference type="InterPro" id="IPR029028">
    <property type="entry name" value="Alpha/beta_knot_MTases"/>
</dbReference>
<feature type="binding site" evidence="15 16">
    <location>
        <position position="116"/>
    </location>
    <ligand>
        <name>S-adenosyl-L-methionine</name>
        <dbReference type="ChEBI" id="CHEBI:59789"/>
    </ligand>
</feature>
<dbReference type="InterPro" id="IPR029026">
    <property type="entry name" value="tRNA_m1G_MTases_N"/>
</dbReference>
<evidence type="ECO:0000256" key="5">
    <source>
        <dbReference type="ARBA" id="ARBA00012807"/>
    </source>
</evidence>
<dbReference type="Pfam" id="PF01746">
    <property type="entry name" value="tRNA_m1G_MT"/>
    <property type="match status" value="1"/>
</dbReference>
<dbReference type="InterPro" id="IPR016009">
    <property type="entry name" value="tRNA_MeTrfase_TRMD/TRM10"/>
</dbReference>
<dbReference type="AlphaFoldDB" id="A0A846TS74"/>
<proteinExistence type="inferred from homology"/>
<protein>
    <recommendedName>
        <fullName evidence="6 15">tRNA (guanine-N(1)-)-methyltransferase</fullName>
        <ecNumber evidence="5 15">2.1.1.228</ecNumber>
    </recommendedName>
    <alternativeName>
        <fullName evidence="12 15">M1G-methyltransferase</fullName>
    </alternativeName>
    <alternativeName>
        <fullName evidence="13 15">tRNA [GM37] methyltransferase</fullName>
    </alternativeName>
</protein>
<evidence type="ECO:0000313" key="21">
    <source>
        <dbReference type="Proteomes" id="UP000584587"/>
    </source>
</evidence>
<keyword evidence="21" id="KW-1185">Reference proteome</keyword>
<dbReference type="GO" id="GO:0002939">
    <property type="term" value="P:tRNA N1-guanine methylation"/>
    <property type="evidence" value="ECO:0007669"/>
    <property type="project" value="TreeGrafter"/>
</dbReference>
<feature type="domain" description="tRNA methyltransferase TRMD/TRM10-type" evidence="19">
    <location>
        <begin position="5"/>
        <end position="227"/>
    </location>
</feature>
<dbReference type="NCBIfam" id="NF000648">
    <property type="entry name" value="PRK00026.1"/>
    <property type="match status" value="1"/>
</dbReference>
<reference evidence="20 21" key="1">
    <citation type="submission" date="2020-04" db="EMBL/GenBank/DDBJ databases">
        <title>Complete genome sequence of Spiroplasma platyhelix ATCC 51748, an insect isolate.</title>
        <authorList>
            <person name="Green E.A."/>
            <person name="Klassen J.L."/>
        </authorList>
    </citation>
    <scope>NUCLEOTIDE SEQUENCE [LARGE SCALE GENOMIC DNA]</scope>
    <source>
        <strain evidence="20 21">PALS-1</strain>
    </source>
</reference>
<dbReference type="InterPro" id="IPR002649">
    <property type="entry name" value="tRNA_m1G_MeTrfase_TrmD"/>
</dbReference>
<evidence type="ECO:0000313" key="20">
    <source>
        <dbReference type="EMBL" id="NKE38355.1"/>
    </source>
</evidence>
<dbReference type="Gene3D" id="1.10.1270.20">
    <property type="entry name" value="tRNA(m1g37)methyltransferase, domain 2"/>
    <property type="match status" value="1"/>
</dbReference>
<dbReference type="SUPFAM" id="SSF75217">
    <property type="entry name" value="alpha/beta knot"/>
    <property type="match status" value="1"/>
</dbReference>
<comment type="subcellular location">
    <subcellularLocation>
        <location evidence="2 15 17">Cytoplasm</location>
    </subcellularLocation>
</comment>
<comment type="function">
    <text evidence="1 15 17">Specifically methylates guanosine-37 in various tRNAs.</text>
</comment>
<evidence type="ECO:0000256" key="14">
    <source>
        <dbReference type="ARBA" id="ARBA00047783"/>
    </source>
</evidence>
<evidence type="ECO:0000256" key="1">
    <source>
        <dbReference type="ARBA" id="ARBA00002634"/>
    </source>
</evidence>
<evidence type="ECO:0000256" key="3">
    <source>
        <dbReference type="ARBA" id="ARBA00007630"/>
    </source>
</evidence>
<evidence type="ECO:0000256" key="8">
    <source>
        <dbReference type="ARBA" id="ARBA00022603"/>
    </source>
</evidence>
<comment type="similarity">
    <text evidence="3 15 17">Belongs to the RNA methyltransferase TrmD family.</text>
</comment>
<comment type="subunit">
    <text evidence="4 15 17">Homodimer.</text>
</comment>
<evidence type="ECO:0000256" key="11">
    <source>
        <dbReference type="ARBA" id="ARBA00022694"/>
    </source>
</evidence>
<evidence type="ECO:0000256" key="2">
    <source>
        <dbReference type="ARBA" id="ARBA00004496"/>
    </source>
</evidence>
<evidence type="ECO:0000256" key="10">
    <source>
        <dbReference type="ARBA" id="ARBA00022691"/>
    </source>
</evidence>
<dbReference type="Proteomes" id="UP000584587">
    <property type="component" value="Unassembled WGS sequence"/>
</dbReference>
<evidence type="ECO:0000256" key="16">
    <source>
        <dbReference type="PIRSR" id="PIRSR000386-1"/>
    </source>
</evidence>
<evidence type="ECO:0000256" key="12">
    <source>
        <dbReference type="ARBA" id="ARBA00029736"/>
    </source>
</evidence>
<dbReference type="CDD" id="cd18080">
    <property type="entry name" value="TrmD-like"/>
    <property type="match status" value="1"/>
</dbReference>